<evidence type="ECO:0000256" key="10">
    <source>
        <dbReference type="ARBA" id="ARBA00047838"/>
    </source>
</evidence>
<keyword evidence="6 11" id="KW-0368">Histidine biosynthesis</keyword>
<evidence type="ECO:0000256" key="8">
    <source>
        <dbReference type="ARBA" id="ARBA00025475"/>
    </source>
</evidence>
<evidence type="ECO:0000256" key="4">
    <source>
        <dbReference type="ARBA" id="ARBA00012809"/>
    </source>
</evidence>
<dbReference type="Pfam" id="PF00977">
    <property type="entry name" value="His_biosynth"/>
    <property type="match status" value="1"/>
</dbReference>
<evidence type="ECO:0000313" key="13">
    <source>
        <dbReference type="Proteomes" id="UP000177117"/>
    </source>
</evidence>
<dbReference type="PANTHER" id="PTHR21235:SF2">
    <property type="entry name" value="IMIDAZOLE GLYCEROL PHOSPHATE SYNTHASE HISHF"/>
    <property type="match status" value="1"/>
</dbReference>
<evidence type="ECO:0000256" key="9">
    <source>
        <dbReference type="ARBA" id="ARBA00030264"/>
    </source>
</evidence>
<dbReference type="EC" id="4.3.2.10" evidence="4"/>
<comment type="catalytic activity">
    <reaction evidence="10">
        <text>5-[(5-phospho-1-deoxy-D-ribulos-1-ylimino)methylamino]-1-(5-phospho-beta-D-ribosyl)imidazole-4-carboxamide + L-glutamine = D-erythro-1-(imidazol-4-yl)glycerol 3-phosphate + 5-amino-1-(5-phospho-beta-D-ribosyl)imidazole-4-carboxamide + L-glutamate + H(+)</text>
        <dbReference type="Rhea" id="RHEA:24793"/>
        <dbReference type="ChEBI" id="CHEBI:15378"/>
        <dbReference type="ChEBI" id="CHEBI:29985"/>
        <dbReference type="ChEBI" id="CHEBI:58278"/>
        <dbReference type="ChEBI" id="CHEBI:58359"/>
        <dbReference type="ChEBI" id="CHEBI:58475"/>
        <dbReference type="ChEBI" id="CHEBI:58525"/>
        <dbReference type="EC" id="4.3.2.10"/>
    </reaction>
</comment>
<dbReference type="SUPFAM" id="SSF51366">
    <property type="entry name" value="Ribulose-phoshate binding barrel"/>
    <property type="match status" value="1"/>
</dbReference>
<reference evidence="12 13" key="1">
    <citation type="journal article" date="2016" name="Nat. Commun.">
        <title>Thousands of microbial genomes shed light on interconnected biogeochemical processes in an aquifer system.</title>
        <authorList>
            <person name="Anantharaman K."/>
            <person name="Brown C.T."/>
            <person name="Hug L.A."/>
            <person name="Sharon I."/>
            <person name="Castelle C.J."/>
            <person name="Probst A.J."/>
            <person name="Thomas B.C."/>
            <person name="Singh A."/>
            <person name="Wilkins M.J."/>
            <person name="Karaoz U."/>
            <person name="Brodie E.L."/>
            <person name="Williams K.H."/>
            <person name="Hubbard S.S."/>
            <person name="Banfield J.F."/>
        </authorList>
    </citation>
    <scope>NUCLEOTIDE SEQUENCE [LARGE SCALE GENOMIC DNA]</scope>
</reference>
<dbReference type="AlphaFoldDB" id="A0A1F8EKL7"/>
<dbReference type="InterPro" id="IPR011060">
    <property type="entry name" value="RibuloseP-bd_barrel"/>
</dbReference>
<name>A0A1F8EKL7_9BACT</name>
<organism evidence="12 13">
    <name type="scientific">Candidatus Yanofskybacteria bacterium RIFCSPHIGHO2_01_FULL_41_53</name>
    <dbReference type="NCBI Taxonomy" id="1802663"/>
    <lineage>
        <taxon>Bacteria</taxon>
        <taxon>Candidatus Yanofskyibacteriota</taxon>
    </lineage>
</organism>
<evidence type="ECO:0000256" key="6">
    <source>
        <dbReference type="ARBA" id="ARBA00023102"/>
    </source>
</evidence>
<comment type="function">
    <text evidence="8">IGPS catalyzes the conversion of PRFAR and glutamine to IGP, AICAR and glutamate. The HisF subunit catalyzes the cyclization activity that produces IGP and AICAR from PRFAR using the ammonia provided by the HisH subunit.</text>
</comment>
<comment type="similarity">
    <text evidence="2 11">Belongs to the HisA/HisF family.</text>
</comment>
<dbReference type="InterPro" id="IPR006062">
    <property type="entry name" value="His_biosynth"/>
</dbReference>
<evidence type="ECO:0000256" key="5">
    <source>
        <dbReference type="ARBA" id="ARBA00022605"/>
    </source>
</evidence>
<evidence type="ECO:0000256" key="2">
    <source>
        <dbReference type="ARBA" id="ARBA00009667"/>
    </source>
</evidence>
<sequence>MLKTRVMPCMLFNGLHLIKTIQFDQIRNLGNPVQMARVYNSRNVDELIFIDMKATEEDRPPAYEIIKDIIAECFMPLTVGGGIHSIEVIHRLLKIGADKVCINSEAINNPAFVTAAAKKFGSQCIVISIDVKQVRKDHYVFKSRGRENTNITVIEWVKQVEKLGAGEIFLTSIDKDGTMDGYDLDLIKKVSSTVSVPVIACGGAGKVQDIIDAVKLGGADAISLASIFHYGGHTPNSIKQRMYNAGIPVRFIDKNQI</sequence>
<evidence type="ECO:0000256" key="3">
    <source>
        <dbReference type="ARBA" id="ARBA00011152"/>
    </source>
</evidence>
<comment type="pathway">
    <text evidence="1">Amino-acid biosynthesis; L-histidine biosynthesis; L-histidine from 5-phospho-alpha-D-ribose 1-diphosphate: step 5/9.</text>
</comment>
<proteinExistence type="inferred from homology"/>
<accession>A0A1F8EKL7</accession>
<evidence type="ECO:0000256" key="1">
    <source>
        <dbReference type="ARBA" id="ARBA00005091"/>
    </source>
</evidence>
<dbReference type="EMBL" id="MGJD01000013">
    <property type="protein sequence ID" value="OGN00900.1"/>
    <property type="molecule type" value="Genomic_DNA"/>
</dbReference>
<gene>
    <name evidence="12" type="ORF">A2650_02035</name>
</gene>
<dbReference type="Gene3D" id="3.20.20.70">
    <property type="entry name" value="Aldolase class I"/>
    <property type="match status" value="1"/>
</dbReference>
<comment type="subunit">
    <text evidence="3">Heterodimer of HisH and HisF.</text>
</comment>
<dbReference type="UniPathway" id="UPA00031">
    <property type="reaction ID" value="UER00010"/>
</dbReference>
<dbReference type="InterPro" id="IPR004651">
    <property type="entry name" value="HisF"/>
</dbReference>
<dbReference type="InterPro" id="IPR050064">
    <property type="entry name" value="IGPS_HisA/HisF"/>
</dbReference>
<keyword evidence="7" id="KW-0456">Lyase</keyword>
<evidence type="ECO:0000256" key="7">
    <source>
        <dbReference type="ARBA" id="ARBA00023239"/>
    </source>
</evidence>
<dbReference type="GO" id="GO:0000107">
    <property type="term" value="F:imidazoleglycerol-phosphate synthase activity"/>
    <property type="evidence" value="ECO:0007669"/>
    <property type="project" value="InterPro"/>
</dbReference>
<dbReference type="Proteomes" id="UP000177117">
    <property type="component" value="Unassembled WGS sequence"/>
</dbReference>
<dbReference type="CDD" id="cd04731">
    <property type="entry name" value="HisF"/>
    <property type="match status" value="1"/>
</dbReference>
<dbReference type="InterPro" id="IPR013785">
    <property type="entry name" value="Aldolase_TIM"/>
</dbReference>
<keyword evidence="5 11" id="KW-0028">Amino-acid biosynthesis</keyword>
<evidence type="ECO:0000313" key="12">
    <source>
        <dbReference type="EMBL" id="OGN00900.1"/>
    </source>
</evidence>
<evidence type="ECO:0000256" key="11">
    <source>
        <dbReference type="RuleBase" id="RU003657"/>
    </source>
</evidence>
<dbReference type="GO" id="GO:0016829">
    <property type="term" value="F:lyase activity"/>
    <property type="evidence" value="ECO:0007669"/>
    <property type="project" value="UniProtKB-KW"/>
</dbReference>
<protein>
    <recommendedName>
        <fullName evidence="4">imidazole glycerol-phosphate synthase</fullName>
        <ecNumber evidence="4">4.3.2.10</ecNumber>
    </recommendedName>
    <alternativeName>
        <fullName evidence="9">IGP synthase cyclase subunit</fullName>
    </alternativeName>
</protein>
<dbReference type="PANTHER" id="PTHR21235">
    <property type="entry name" value="IMIDAZOLE GLYCEROL PHOSPHATE SYNTHASE SUBUNIT HISF/H IGP SYNTHASE SUBUNIT HISF/H"/>
    <property type="match status" value="1"/>
</dbReference>
<dbReference type="GO" id="GO:0000105">
    <property type="term" value="P:L-histidine biosynthetic process"/>
    <property type="evidence" value="ECO:0007669"/>
    <property type="project" value="UniProtKB-UniPathway"/>
</dbReference>
<comment type="caution">
    <text evidence="12">The sequence shown here is derived from an EMBL/GenBank/DDBJ whole genome shotgun (WGS) entry which is preliminary data.</text>
</comment>